<accession>A0A4V3DDW4</accession>
<evidence type="ECO:0000313" key="3">
    <source>
        <dbReference type="Proteomes" id="UP000295783"/>
    </source>
</evidence>
<dbReference type="AlphaFoldDB" id="A0A4V3DDW4"/>
<keyword evidence="1" id="KW-0472">Membrane</keyword>
<reference evidence="2 3" key="1">
    <citation type="submission" date="2019-03" db="EMBL/GenBank/DDBJ databases">
        <title>Genomic Encyclopedia of Type Strains, Phase III (KMG-III): the genomes of soil and plant-associated and newly described type strains.</title>
        <authorList>
            <person name="Whitman W."/>
        </authorList>
    </citation>
    <scope>NUCLEOTIDE SEQUENCE [LARGE SCALE GENOMIC DNA]</scope>
    <source>
        <strain evidence="2 3">CGMCC 1.7660</strain>
    </source>
</reference>
<feature type="transmembrane region" description="Helical" evidence="1">
    <location>
        <begin position="150"/>
        <end position="170"/>
    </location>
</feature>
<organism evidence="2 3">
    <name type="scientific">Dongia mobilis</name>
    <dbReference type="NCBI Taxonomy" id="578943"/>
    <lineage>
        <taxon>Bacteria</taxon>
        <taxon>Pseudomonadati</taxon>
        <taxon>Pseudomonadota</taxon>
        <taxon>Alphaproteobacteria</taxon>
        <taxon>Rhodospirillales</taxon>
        <taxon>Dongiaceae</taxon>
        <taxon>Dongia</taxon>
    </lineage>
</organism>
<feature type="transmembrane region" description="Helical" evidence="1">
    <location>
        <begin position="76"/>
        <end position="97"/>
    </location>
</feature>
<dbReference type="EMBL" id="SNYW01000013">
    <property type="protein sequence ID" value="TDQ78541.1"/>
    <property type="molecule type" value="Genomic_DNA"/>
</dbReference>
<gene>
    <name evidence="2" type="ORF">A8950_3597</name>
</gene>
<feature type="transmembrane region" description="Helical" evidence="1">
    <location>
        <begin position="117"/>
        <end position="138"/>
    </location>
</feature>
<keyword evidence="1" id="KW-0812">Transmembrane</keyword>
<dbReference type="SUPFAM" id="SSF53649">
    <property type="entry name" value="Alkaline phosphatase-like"/>
    <property type="match status" value="1"/>
</dbReference>
<dbReference type="Proteomes" id="UP000295783">
    <property type="component" value="Unassembled WGS sequence"/>
</dbReference>
<sequence>MLGGREKGGGGERGWLRGILLKPPVLLLLIGIIIPNLIFVSLALAGLTVPPRTLPIILYVLIAASLRFLPPAAVAVLYFAALLFDVVYCTTQFFGLAPQEALFALQFFGELDILNSQLYALLTVTVVASVGGILFLLLRHGRHAAGGSWSLMLLGGLILIPTDIIANAPLQAGNRFGFSLGTEPAFDSAMLNSGYQALIDAPQDRKMLVIIVEAMGRFADPAHQKLLDDALATPALTAGYRISSGHNSFFGSTTAGEMRELCGTRRSYIELLDQDMTECTPFRLQAQGYRTVGYHGFSPEMFQRSQWWPHIGLTDPRFGTDVHQSGQRLCGEVFVGVCDPDILSHIAADLRADGPQFVYLLTLNTHIPVPLSEAYGHLDCEGKDPIGDFGVCLMVDQWIELLRGIGAMLTEPGMPPVEVLIVGDHAPPLWYRKARDLFEQGHVSWYRLTPR</sequence>
<evidence type="ECO:0008006" key="4">
    <source>
        <dbReference type="Google" id="ProtNLM"/>
    </source>
</evidence>
<feature type="transmembrane region" description="Helical" evidence="1">
    <location>
        <begin position="53"/>
        <end position="69"/>
    </location>
</feature>
<protein>
    <recommendedName>
        <fullName evidence="4">Sulfatase-like protein</fullName>
    </recommendedName>
</protein>
<name>A0A4V3DDW4_9PROT</name>
<keyword evidence="1" id="KW-1133">Transmembrane helix</keyword>
<evidence type="ECO:0000313" key="2">
    <source>
        <dbReference type="EMBL" id="TDQ78541.1"/>
    </source>
</evidence>
<proteinExistence type="predicted"/>
<dbReference type="InterPro" id="IPR017850">
    <property type="entry name" value="Alkaline_phosphatase_core_sf"/>
</dbReference>
<feature type="transmembrane region" description="Helical" evidence="1">
    <location>
        <begin position="25"/>
        <end position="47"/>
    </location>
</feature>
<keyword evidence="3" id="KW-1185">Reference proteome</keyword>
<comment type="caution">
    <text evidence="2">The sequence shown here is derived from an EMBL/GenBank/DDBJ whole genome shotgun (WGS) entry which is preliminary data.</text>
</comment>
<evidence type="ECO:0000256" key="1">
    <source>
        <dbReference type="SAM" id="Phobius"/>
    </source>
</evidence>
<dbReference type="Gene3D" id="3.40.720.10">
    <property type="entry name" value="Alkaline Phosphatase, subunit A"/>
    <property type="match status" value="1"/>
</dbReference>